<dbReference type="EMBL" id="BDIP01002230">
    <property type="protein sequence ID" value="GIQ85958.1"/>
    <property type="molecule type" value="Genomic_DNA"/>
</dbReference>
<feature type="region of interest" description="Disordered" evidence="2">
    <location>
        <begin position="40"/>
        <end position="367"/>
    </location>
</feature>
<feature type="compositionally biased region" description="Low complexity" evidence="2">
    <location>
        <begin position="165"/>
        <end position="175"/>
    </location>
</feature>
<dbReference type="Proteomes" id="UP000265618">
    <property type="component" value="Unassembled WGS sequence"/>
</dbReference>
<feature type="compositionally biased region" description="Acidic residues" evidence="2">
    <location>
        <begin position="176"/>
        <end position="202"/>
    </location>
</feature>
<dbReference type="AlphaFoldDB" id="A0A9K3D1B8"/>
<feature type="compositionally biased region" description="Basic and acidic residues" evidence="2">
    <location>
        <begin position="301"/>
        <end position="331"/>
    </location>
</feature>
<evidence type="ECO:0000256" key="2">
    <source>
        <dbReference type="SAM" id="MobiDB-lite"/>
    </source>
</evidence>
<evidence type="ECO:0000256" key="1">
    <source>
        <dbReference type="SAM" id="Coils"/>
    </source>
</evidence>
<sequence>MPLPLSLSSDQRQCSPVPVLVSLVSAVQYLQYLQMSHAEGASPEDETLPVVESGETTTEVVEAEAERVAEPVTTPETETETAEVVAEEAEAEPEDESETEIEEEEAPVPTVPETETVIEAEPDVEPVPPVTEPSEAPLETAEAEEAEVVEPVPTEATPEPETEAEPVVTEPTESTLDTETDADAAESEPETLVETETEAADTEAEREAETGAEAADSEPETLVETAVDIMRRMIPGADNDAETPAEAAEEKPLEPVVQAGREEGMVMEREVEVERDLDVSDDKPLEMDTQTGPALSPEEQELQREAEEDAAREKEEATAREREVEVEREIDTLTSCAPPEEGEPLPPMPGDIERDLVQRREQEESLSLLDASLAMTASPDTSMDTSASRLSEPILEGVDVLTSSILPMEGDGVSTGAVDASMPPPLDTKGAEGERETEEGGALERGDLEREREDMTSSALPPMPAIAPGVTAVCGPAPVASVPSSVLLHSMNRTMGAEEELSKANEKISALLMEAMTLREERRESQNAAAAMRSQLEREMAHRRRETARVKELQVLYIVL</sequence>
<feature type="compositionally biased region" description="Acidic residues" evidence="2">
    <location>
        <begin position="77"/>
        <end position="106"/>
    </location>
</feature>
<protein>
    <submittedName>
        <fullName evidence="3">Uncharacterized protein</fullName>
    </submittedName>
</protein>
<proteinExistence type="predicted"/>
<gene>
    <name evidence="3" type="ORF">KIPB_007719</name>
</gene>
<organism evidence="3 4">
    <name type="scientific">Kipferlia bialata</name>
    <dbReference type="NCBI Taxonomy" id="797122"/>
    <lineage>
        <taxon>Eukaryota</taxon>
        <taxon>Metamonada</taxon>
        <taxon>Carpediemonas-like organisms</taxon>
        <taxon>Kipferlia</taxon>
    </lineage>
</organism>
<feature type="coiled-coil region" evidence="1">
    <location>
        <begin position="494"/>
        <end position="535"/>
    </location>
</feature>
<reference evidence="3 4" key="1">
    <citation type="journal article" date="2018" name="PLoS ONE">
        <title>The draft genome of Kipferlia bialata reveals reductive genome evolution in fornicate parasites.</title>
        <authorList>
            <person name="Tanifuji G."/>
            <person name="Takabayashi S."/>
            <person name="Kume K."/>
            <person name="Takagi M."/>
            <person name="Nakayama T."/>
            <person name="Kamikawa R."/>
            <person name="Inagaki Y."/>
            <person name="Hashimoto T."/>
        </authorList>
    </citation>
    <scope>NUCLEOTIDE SEQUENCE [LARGE SCALE GENOMIC DNA]</scope>
    <source>
        <strain evidence="3">NY0173</strain>
    </source>
</reference>
<feature type="region of interest" description="Disordered" evidence="2">
    <location>
        <begin position="410"/>
        <end position="452"/>
    </location>
</feature>
<feature type="compositionally biased region" description="Basic and acidic residues" evidence="2">
    <location>
        <begin position="442"/>
        <end position="452"/>
    </location>
</feature>
<keyword evidence="4" id="KW-1185">Reference proteome</keyword>
<accession>A0A9K3D1B8</accession>
<evidence type="ECO:0000313" key="3">
    <source>
        <dbReference type="EMBL" id="GIQ85958.1"/>
    </source>
</evidence>
<name>A0A9K3D1B8_9EUKA</name>
<feature type="compositionally biased region" description="Basic and acidic residues" evidence="2">
    <location>
        <begin position="260"/>
        <end position="286"/>
    </location>
</feature>
<evidence type="ECO:0000313" key="4">
    <source>
        <dbReference type="Proteomes" id="UP000265618"/>
    </source>
</evidence>
<keyword evidence="1" id="KW-0175">Coiled coil</keyword>
<feature type="compositionally biased region" description="Low complexity" evidence="2">
    <location>
        <begin position="50"/>
        <end position="60"/>
    </location>
</feature>
<comment type="caution">
    <text evidence="3">The sequence shown here is derived from an EMBL/GenBank/DDBJ whole genome shotgun (WGS) entry which is preliminary data.</text>
</comment>
<feature type="compositionally biased region" description="Basic and acidic residues" evidence="2">
    <location>
        <begin position="351"/>
        <end position="363"/>
    </location>
</feature>